<keyword evidence="9" id="KW-0739">Sodium transport</keyword>
<evidence type="ECO:0000256" key="10">
    <source>
        <dbReference type="ARBA" id="ARBA00025753"/>
    </source>
</evidence>
<keyword evidence="4 11" id="KW-0812">Transmembrane</keyword>
<sequence>MIFSAGLLWVVAAIVGNQLGVSHETMQIAVTHNLEEFAELFLFLLVAMIYINALEERNIFEALKGYLINRGFNYQQLFWVTSGIAFVLSPVADNLTTALIMGAVVMAVGVIVRSLSLRLVSLLLWLRMRVALSLHLETLPP</sequence>
<dbReference type="GO" id="GO:0006814">
    <property type="term" value="P:sodium ion transport"/>
    <property type="evidence" value="ECO:0007669"/>
    <property type="project" value="UniProtKB-KW"/>
</dbReference>
<dbReference type="Pfam" id="PF03600">
    <property type="entry name" value="CitMHS"/>
    <property type="match status" value="1"/>
</dbReference>
<evidence type="ECO:0000313" key="13">
    <source>
        <dbReference type="EMBL" id="GAM59237.1"/>
    </source>
</evidence>
<dbReference type="PANTHER" id="PTHR43269:SF2">
    <property type="entry name" value="SODIUM_PROTON ANTIPORTER 1-RELATED"/>
    <property type="match status" value="1"/>
</dbReference>
<keyword evidence="8 11" id="KW-0472">Membrane</keyword>
<evidence type="ECO:0000256" key="11">
    <source>
        <dbReference type="SAM" id="Phobius"/>
    </source>
</evidence>
<dbReference type="InterPro" id="IPR004680">
    <property type="entry name" value="Cit_transptr-like_dom"/>
</dbReference>
<comment type="similarity">
    <text evidence="10">Belongs to the NhaD Na(+)/H(+) (TC 2.A.62) antiporter family.</text>
</comment>
<proteinExistence type="inferred from homology"/>
<feature type="transmembrane region" description="Helical" evidence="11">
    <location>
        <begin position="37"/>
        <end position="54"/>
    </location>
</feature>
<organism evidence="13 14">
    <name type="scientific">Vibrio ishigakensis</name>
    <dbReference type="NCBI Taxonomy" id="1481914"/>
    <lineage>
        <taxon>Bacteria</taxon>
        <taxon>Pseudomonadati</taxon>
        <taxon>Pseudomonadota</taxon>
        <taxon>Gammaproteobacteria</taxon>
        <taxon>Vibrionales</taxon>
        <taxon>Vibrionaceae</taxon>
        <taxon>Vibrio</taxon>
    </lineage>
</organism>
<dbReference type="AlphaFoldDB" id="A0A0B8P3Q9"/>
<dbReference type="InterPro" id="IPR045016">
    <property type="entry name" value="NhaD-like"/>
</dbReference>
<keyword evidence="3" id="KW-0050">Antiport</keyword>
<protein>
    <submittedName>
        <fullName evidence="13">Na+/H+ antiporter nhaD type</fullName>
    </submittedName>
</protein>
<feature type="transmembrane region" description="Helical" evidence="11">
    <location>
        <begin position="74"/>
        <end position="92"/>
    </location>
</feature>
<evidence type="ECO:0000256" key="6">
    <source>
        <dbReference type="ARBA" id="ARBA00023053"/>
    </source>
</evidence>
<evidence type="ECO:0000256" key="2">
    <source>
        <dbReference type="ARBA" id="ARBA00022448"/>
    </source>
</evidence>
<dbReference type="NCBIfam" id="NF038006">
    <property type="entry name" value="NhaD_1"/>
    <property type="match status" value="1"/>
</dbReference>
<name>A0A0B8P3Q9_9VIBR</name>
<keyword evidence="5 11" id="KW-1133">Transmembrane helix</keyword>
<evidence type="ECO:0000256" key="5">
    <source>
        <dbReference type="ARBA" id="ARBA00022989"/>
    </source>
</evidence>
<feature type="transmembrane region" description="Helical" evidence="11">
    <location>
        <begin position="98"/>
        <end position="126"/>
    </location>
</feature>
<evidence type="ECO:0000256" key="7">
    <source>
        <dbReference type="ARBA" id="ARBA00023065"/>
    </source>
</evidence>
<dbReference type="Proteomes" id="UP000031671">
    <property type="component" value="Unassembled WGS sequence"/>
</dbReference>
<comment type="subcellular location">
    <subcellularLocation>
        <location evidence="1">Membrane</location>
        <topology evidence="1">Multi-pass membrane protein</topology>
    </subcellularLocation>
</comment>
<evidence type="ECO:0000256" key="4">
    <source>
        <dbReference type="ARBA" id="ARBA00022692"/>
    </source>
</evidence>
<keyword evidence="2" id="KW-0813">Transport</keyword>
<reference evidence="13 14" key="2">
    <citation type="submission" date="2015-01" db="EMBL/GenBank/DDBJ databases">
        <authorList>
            <consortium name="NBRP consortium"/>
            <person name="Sawabe T."/>
            <person name="Meirelles P."/>
            <person name="Feng G."/>
            <person name="Sayaka M."/>
            <person name="Hattori M."/>
            <person name="Ohkuma M."/>
        </authorList>
    </citation>
    <scope>NUCLEOTIDE SEQUENCE [LARGE SCALE GENOMIC DNA]</scope>
    <source>
        <strain evidence="14">JCM 19231</strain>
    </source>
</reference>
<evidence type="ECO:0000313" key="14">
    <source>
        <dbReference type="Proteomes" id="UP000031671"/>
    </source>
</evidence>
<keyword evidence="6" id="KW-0915">Sodium</keyword>
<gene>
    <name evidence="13" type="ORF">JCM19231_3445</name>
</gene>
<comment type="caution">
    <text evidence="13">The sequence shown here is derived from an EMBL/GenBank/DDBJ whole genome shotgun (WGS) entry which is preliminary data.</text>
</comment>
<dbReference type="EMBL" id="BBRZ01000133">
    <property type="protein sequence ID" value="GAM59237.1"/>
    <property type="molecule type" value="Genomic_DNA"/>
</dbReference>
<dbReference type="GO" id="GO:0016020">
    <property type="term" value="C:membrane"/>
    <property type="evidence" value="ECO:0007669"/>
    <property type="project" value="UniProtKB-SubCell"/>
</dbReference>
<dbReference type="GO" id="GO:0015297">
    <property type="term" value="F:antiporter activity"/>
    <property type="evidence" value="ECO:0007669"/>
    <property type="project" value="UniProtKB-KW"/>
</dbReference>
<evidence type="ECO:0000259" key="12">
    <source>
        <dbReference type="Pfam" id="PF03600"/>
    </source>
</evidence>
<dbReference type="PANTHER" id="PTHR43269">
    <property type="entry name" value="SODIUM/PROTON ANTIPORTER 1-RELATED"/>
    <property type="match status" value="1"/>
</dbReference>
<evidence type="ECO:0000256" key="9">
    <source>
        <dbReference type="ARBA" id="ARBA00023201"/>
    </source>
</evidence>
<feature type="domain" description="Citrate transporter-like" evidence="12">
    <location>
        <begin position="20"/>
        <end position="110"/>
    </location>
</feature>
<accession>A0A0B8P3Q9</accession>
<evidence type="ECO:0000256" key="8">
    <source>
        <dbReference type="ARBA" id="ARBA00023136"/>
    </source>
</evidence>
<evidence type="ECO:0000256" key="1">
    <source>
        <dbReference type="ARBA" id="ARBA00004141"/>
    </source>
</evidence>
<evidence type="ECO:0000256" key="3">
    <source>
        <dbReference type="ARBA" id="ARBA00022449"/>
    </source>
</evidence>
<keyword evidence="14" id="KW-1185">Reference proteome</keyword>
<keyword evidence="7" id="KW-0406">Ion transport</keyword>
<reference evidence="13 14" key="1">
    <citation type="submission" date="2015-01" db="EMBL/GenBank/DDBJ databases">
        <title>Vibrio sp. C1 JCM 19231 whole genome shotgun sequence.</title>
        <authorList>
            <person name="Sawabe T."/>
            <person name="Meirelles P."/>
            <person name="Feng G."/>
            <person name="Sayaka M."/>
            <person name="Hattori M."/>
            <person name="Ohkuma M."/>
        </authorList>
    </citation>
    <scope>NUCLEOTIDE SEQUENCE [LARGE SCALE GENOMIC DNA]</scope>
    <source>
        <strain evidence="14">JCM 19231</strain>
    </source>
</reference>